<dbReference type="PANTHER" id="PTHR33964">
    <property type="entry name" value="RE45066P-RELATED"/>
    <property type="match status" value="1"/>
</dbReference>
<reference evidence="2" key="1">
    <citation type="submission" date="2022-07" db="EMBL/GenBank/DDBJ databases">
        <authorList>
            <person name="Trinca V."/>
            <person name="Uliana J.V.C."/>
            <person name="Torres T.T."/>
            <person name="Ward R.J."/>
            <person name="Monesi N."/>
        </authorList>
    </citation>
    <scope>NUCLEOTIDE SEQUENCE</scope>
    <source>
        <strain evidence="2">HSMRA1968</strain>
        <tissue evidence="2">Whole embryos</tissue>
    </source>
</reference>
<organism evidence="2 3">
    <name type="scientific">Pseudolycoriella hygida</name>
    <dbReference type="NCBI Taxonomy" id="35572"/>
    <lineage>
        <taxon>Eukaryota</taxon>
        <taxon>Metazoa</taxon>
        <taxon>Ecdysozoa</taxon>
        <taxon>Arthropoda</taxon>
        <taxon>Hexapoda</taxon>
        <taxon>Insecta</taxon>
        <taxon>Pterygota</taxon>
        <taxon>Neoptera</taxon>
        <taxon>Endopterygota</taxon>
        <taxon>Diptera</taxon>
        <taxon>Nematocera</taxon>
        <taxon>Sciaroidea</taxon>
        <taxon>Sciaridae</taxon>
        <taxon>Pseudolycoriella</taxon>
    </lineage>
</organism>
<dbReference type="EMBL" id="WJQU01000001">
    <property type="protein sequence ID" value="KAJ6645588.1"/>
    <property type="molecule type" value="Genomic_DNA"/>
</dbReference>
<dbReference type="AlphaFoldDB" id="A0A9Q0N875"/>
<evidence type="ECO:0000256" key="1">
    <source>
        <dbReference type="SAM" id="MobiDB-lite"/>
    </source>
</evidence>
<dbReference type="PANTHER" id="PTHR33964:SF1">
    <property type="entry name" value="RE45066P"/>
    <property type="match status" value="1"/>
</dbReference>
<name>A0A9Q0N875_9DIPT</name>
<evidence type="ECO:0000313" key="3">
    <source>
        <dbReference type="Proteomes" id="UP001151699"/>
    </source>
</evidence>
<dbReference type="OrthoDB" id="10051804at2759"/>
<feature type="region of interest" description="Disordered" evidence="1">
    <location>
        <begin position="59"/>
        <end position="78"/>
    </location>
</feature>
<protein>
    <submittedName>
        <fullName evidence="2">Uncharacterized protein</fullName>
    </submittedName>
</protein>
<gene>
    <name evidence="2" type="ORF">Bhyg_00794</name>
</gene>
<proteinExistence type="predicted"/>
<comment type="caution">
    <text evidence="2">The sequence shown here is derived from an EMBL/GenBank/DDBJ whole genome shotgun (WGS) entry which is preliminary data.</text>
</comment>
<evidence type="ECO:0000313" key="2">
    <source>
        <dbReference type="EMBL" id="KAJ6645588.1"/>
    </source>
</evidence>
<sequence>MYMPQAFTYTYSFTAFKEYIACSEHTVKRTCGREAAFFTRTFLDKISNSLMRMHCENYHSEPGECGEPSASPRNTLMT</sequence>
<dbReference type="Proteomes" id="UP001151699">
    <property type="component" value="Chromosome A"/>
</dbReference>
<keyword evidence="3" id="KW-1185">Reference proteome</keyword>
<accession>A0A9Q0N875</accession>